<reference evidence="1 2" key="1">
    <citation type="submission" date="2015-01" db="EMBL/GenBank/DDBJ databases">
        <title>Evolution of Trichinella species and genotypes.</title>
        <authorList>
            <person name="Korhonen P.K."/>
            <person name="Edoardo P."/>
            <person name="Giuseppe L.R."/>
            <person name="Gasser R.B."/>
        </authorList>
    </citation>
    <scope>NUCLEOTIDE SEQUENCE [LARGE SCALE GENOMIC DNA]</scope>
    <source>
        <strain evidence="1">ISS470</strain>
    </source>
</reference>
<proteinExistence type="predicted"/>
<name>A0A0V1FDD0_TRIPS</name>
<dbReference type="Proteomes" id="UP000054995">
    <property type="component" value="Unassembled WGS sequence"/>
</dbReference>
<organism evidence="1 2">
    <name type="scientific">Trichinella pseudospiralis</name>
    <name type="common">Parasitic roundworm</name>
    <dbReference type="NCBI Taxonomy" id="6337"/>
    <lineage>
        <taxon>Eukaryota</taxon>
        <taxon>Metazoa</taxon>
        <taxon>Ecdysozoa</taxon>
        <taxon>Nematoda</taxon>
        <taxon>Enoplea</taxon>
        <taxon>Dorylaimia</taxon>
        <taxon>Trichinellida</taxon>
        <taxon>Trichinellidae</taxon>
        <taxon>Trichinella</taxon>
    </lineage>
</organism>
<keyword evidence="2" id="KW-1185">Reference proteome</keyword>
<evidence type="ECO:0000313" key="1">
    <source>
        <dbReference type="EMBL" id="KRY84077.1"/>
    </source>
</evidence>
<dbReference type="EMBL" id="JYDT01000123">
    <property type="protein sequence ID" value="KRY84077.1"/>
    <property type="molecule type" value="Genomic_DNA"/>
</dbReference>
<sequence length="66" mass="8130">MNKSQIIPLLREFLKLFEQNEEAFDEYTYLICGKFFADRHNIVCEIILFDQLWSFCIFEQQQQYIQ</sequence>
<evidence type="ECO:0000313" key="2">
    <source>
        <dbReference type="Proteomes" id="UP000054995"/>
    </source>
</evidence>
<gene>
    <name evidence="1" type="ORF">T4D_8605</name>
</gene>
<dbReference type="AlphaFoldDB" id="A0A0V1FDD0"/>
<accession>A0A0V1FDD0</accession>
<comment type="caution">
    <text evidence="1">The sequence shown here is derived from an EMBL/GenBank/DDBJ whole genome shotgun (WGS) entry which is preliminary data.</text>
</comment>
<protein>
    <submittedName>
        <fullName evidence="1">Uncharacterized protein</fullName>
    </submittedName>
</protein>